<organism evidence="2">
    <name type="scientific">hydrothermal vent metagenome</name>
    <dbReference type="NCBI Taxonomy" id="652676"/>
    <lineage>
        <taxon>unclassified sequences</taxon>
        <taxon>metagenomes</taxon>
        <taxon>ecological metagenomes</taxon>
    </lineage>
</organism>
<sequence length="178" mass="20337">MKKILYLIFLFSSGSAQADVPKNQAKEVSHLLQFVKNSQCKINRNGAEHSGDKSYKHIENKYDYFRDDIKSTEDFIKYAATKSTMSGSYYEVTCPNKKTIKSRDWLLQELKRFRDKKSKLDKAEIEVTICESPRPQVCTMEYVPVCATLKNKQLKTYASGCSACADVKVVNYKKGACE</sequence>
<evidence type="ECO:0000313" key="2">
    <source>
        <dbReference type="EMBL" id="VAW58332.1"/>
    </source>
</evidence>
<evidence type="ECO:0000259" key="1">
    <source>
        <dbReference type="PROSITE" id="PS51465"/>
    </source>
</evidence>
<dbReference type="PROSITE" id="PS51465">
    <property type="entry name" value="KAZAL_2"/>
    <property type="match status" value="1"/>
</dbReference>
<dbReference type="Pfam" id="PF17263">
    <property type="entry name" value="DUF5329"/>
    <property type="match status" value="1"/>
</dbReference>
<dbReference type="InterPro" id="IPR002350">
    <property type="entry name" value="Kazal_dom"/>
</dbReference>
<reference evidence="2" key="1">
    <citation type="submission" date="2018-06" db="EMBL/GenBank/DDBJ databases">
        <authorList>
            <person name="Zhirakovskaya E."/>
        </authorList>
    </citation>
    <scope>NUCLEOTIDE SEQUENCE</scope>
</reference>
<proteinExistence type="predicted"/>
<accession>A0A3B0X4D8</accession>
<protein>
    <recommendedName>
        <fullName evidence="1">Kazal-like domain-containing protein</fullName>
    </recommendedName>
</protein>
<dbReference type="EMBL" id="UOFH01000006">
    <property type="protein sequence ID" value="VAW58332.1"/>
    <property type="molecule type" value="Genomic_DNA"/>
</dbReference>
<dbReference type="Gene3D" id="3.30.60.30">
    <property type="match status" value="1"/>
</dbReference>
<gene>
    <name evidence="2" type="ORF">MNBD_GAMMA08-2665</name>
</gene>
<dbReference type="InterPro" id="IPR035242">
    <property type="entry name" value="DUF5329"/>
</dbReference>
<name>A0A3B0X4D8_9ZZZZ</name>
<feature type="domain" description="Kazal-like" evidence="1">
    <location>
        <begin position="124"/>
        <end position="178"/>
    </location>
</feature>
<dbReference type="AlphaFoldDB" id="A0A3B0X4D8"/>